<dbReference type="InterPro" id="IPR009057">
    <property type="entry name" value="Homeodomain-like_sf"/>
</dbReference>
<dbReference type="STRING" id="1348657.M622_05055"/>
<name>S9ZJM6_9RHOO</name>
<dbReference type="eggNOG" id="COG1309">
    <property type="taxonomic scope" value="Bacteria"/>
</dbReference>
<dbReference type="Pfam" id="PF00440">
    <property type="entry name" value="TetR_N"/>
    <property type="match status" value="1"/>
</dbReference>
<dbReference type="SUPFAM" id="SSF46689">
    <property type="entry name" value="Homeodomain-like"/>
    <property type="match status" value="1"/>
</dbReference>
<dbReference type="PANTHER" id="PTHR47506">
    <property type="entry name" value="TRANSCRIPTIONAL REGULATORY PROTEIN"/>
    <property type="match status" value="1"/>
</dbReference>
<dbReference type="AlphaFoldDB" id="S9ZJM6"/>
<keyword evidence="3" id="KW-0804">Transcription</keyword>
<proteinExistence type="predicted"/>
<dbReference type="EMBL" id="ATJV01000070">
    <property type="protein sequence ID" value="EPZ14826.1"/>
    <property type="molecule type" value="Genomic_DNA"/>
</dbReference>
<feature type="compositionally biased region" description="Basic and acidic residues" evidence="5">
    <location>
        <begin position="21"/>
        <end position="30"/>
    </location>
</feature>
<evidence type="ECO:0000256" key="5">
    <source>
        <dbReference type="SAM" id="MobiDB-lite"/>
    </source>
</evidence>
<dbReference type="RefSeq" id="WP_021250168.1">
    <property type="nucleotide sequence ID" value="NZ_ATJV01000070.1"/>
</dbReference>
<dbReference type="InterPro" id="IPR001647">
    <property type="entry name" value="HTH_TetR"/>
</dbReference>
<reference evidence="7 8" key="1">
    <citation type="submission" date="2013-06" db="EMBL/GenBank/DDBJ databases">
        <title>Draft genome sequence of Thauera terpenica.</title>
        <authorList>
            <person name="Liu B."/>
            <person name="Frostegard A.H."/>
            <person name="Shapleigh J.P."/>
        </authorList>
    </citation>
    <scope>NUCLEOTIDE SEQUENCE [LARGE SCALE GENOMIC DNA]</scope>
    <source>
        <strain evidence="7 8">58Eu</strain>
    </source>
</reference>
<comment type="caution">
    <text evidence="7">The sequence shown here is derived from an EMBL/GenBank/DDBJ whole genome shotgun (WGS) entry which is preliminary data.</text>
</comment>
<feature type="domain" description="HTH tetR-type" evidence="6">
    <location>
        <begin position="28"/>
        <end position="88"/>
    </location>
</feature>
<evidence type="ECO:0000256" key="4">
    <source>
        <dbReference type="PROSITE-ProRule" id="PRU00335"/>
    </source>
</evidence>
<evidence type="ECO:0000259" key="6">
    <source>
        <dbReference type="PROSITE" id="PS50977"/>
    </source>
</evidence>
<dbReference type="PROSITE" id="PS50977">
    <property type="entry name" value="HTH_TETR_2"/>
    <property type="match status" value="1"/>
</dbReference>
<evidence type="ECO:0000256" key="3">
    <source>
        <dbReference type="ARBA" id="ARBA00023163"/>
    </source>
</evidence>
<feature type="DNA-binding region" description="H-T-H motif" evidence="4">
    <location>
        <begin position="51"/>
        <end position="70"/>
    </location>
</feature>
<dbReference type="GO" id="GO:0003677">
    <property type="term" value="F:DNA binding"/>
    <property type="evidence" value="ECO:0007669"/>
    <property type="project" value="UniProtKB-UniRule"/>
</dbReference>
<accession>S9ZJM6</accession>
<feature type="compositionally biased region" description="Polar residues" evidence="5">
    <location>
        <begin position="1"/>
        <end position="20"/>
    </location>
</feature>
<sequence length="217" mass="24513">MISSETTIMPETGKPQTATRRTQEERSAATREKVIQATIDCIVEEGLHNTTAARITARSGITWGAIAHQFGDKDSVLFAVVERNGEIYRKLIDATLMEAGDTPEERIAALIDVTWKYINEPSSFAFNELVIQNRARNNPMIMGQQEDMSFRQMQSTWDKFFGEFEIPQARLETVRNLTLATLQGLSLMRLISQRRPSFKSEIAALKKCALQMLTVEP</sequence>
<evidence type="ECO:0000256" key="2">
    <source>
        <dbReference type="ARBA" id="ARBA00023125"/>
    </source>
</evidence>
<evidence type="ECO:0000313" key="7">
    <source>
        <dbReference type="EMBL" id="EPZ14826.1"/>
    </source>
</evidence>
<keyword evidence="8" id="KW-1185">Reference proteome</keyword>
<dbReference type="PATRIC" id="fig|1348657.5.peg.2766"/>
<organism evidence="7 8">
    <name type="scientific">Thauera terpenica 58Eu</name>
    <dbReference type="NCBI Taxonomy" id="1348657"/>
    <lineage>
        <taxon>Bacteria</taxon>
        <taxon>Pseudomonadati</taxon>
        <taxon>Pseudomonadota</taxon>
        <taxon>Betaproteobacteria</taxon>
        <taxon>Rhodocyclales</taxon>
        <taxon>Zoogloeaceae</taxon>
        <taxon>Thauera</taxon>
    </lineage>
</organism>
<dbReference type="PANTHER" id="PTHR47506:SF6">
    <property type="entry name" value="HTH-TYPE TRANSCRIPTIONAL REPRESSOR NEMR"/>
    <property type="match status" value="1"/>
</dbReference>
<evidence type="ECO:0000313" key="8">
    <source>
        <dbReference type="Proteomes" id="UP000015455"/>
    </source>
</evidence>
<feature type="region of interest" description="Disordered" evidence="5">
    <location>
        <begin position="1"/>
        <end position="30"/>
    </location>
</feature>
<dbReference type="Proteomes" id="UP000015455">
    <property type="component" value="Unassembled WGS sequence"/>
</dbReference>
<evidence type="ECO:0000256" key="1">
    <source>
        <dbReference type="ARBA" id="ARBA00023015"/>
    </source>
</evidence>
<keyword evidence="1" id="KW-0805">Transcription regulation</keyword>
<gene>
    <name evidence="7" type="ORF">M622_05055</name>
</gene>
<dbReference type="Gene3D" id="1.10.357.10">
    <property type="entry name" value="Tetracycline Repressor, domain 2"/>
    <property type="match status" value="1"/>
</dbReference>
<dbReference type="OrthoDB" id="5816932at2"/>
<protein>
    <recommendedName>
        <fullName evidence="6">HTH tetR-type domain-containing protein</fullName>
    </recommendedName>
</protein>
<keyword evidence="2 4" id="KW-0238">DNA-binding</keyword>